<feature type="transmembrane region" description="Helical" evidence="2">
    <location>
        <begin position="77"/>
        <end position="94"/>
    </location>
</feature>
<dbReference type="Gene3D" id="1.20.1250.20">
    <property type="entry name" value="MFS general substrate transporter like domains"/>
    <property type="match status" value="1"/>
</dbReference>
<dbReference type="SUPFAM" id="SSF103473">
    <property type="entry name" value="MFS general substrate transporter"/>
    <property type="match status" value="1"/>
</dbReference>
<organism evidence="3 4">
    <name type="scientific">Effrenium voratum</name>
    <dbReference type="NCBI Taxonomy" id="2562239"/>
    <lineage>
        <taxon>Eukaryota</taxon>
        <taxon>Sar</taxon>
        <taxon>Alveolata</taxon>
        <taxon>Dinophyceae</taxon>
        <taxon>Suessiales</taxon>
        <taxon>Symbiodiniaceae</taxon>
        <taxon>Effrenium</taxon>
    </lineage>
</organism>
<dbReference type="Proteomes" id="UP001178507">
    <property type="component" value="Unassembled WGS sequence"/>
</dbReference>
<evidence type="ECO:0000313" key="3">
    <source>
        <dbReference type="EMBL" id="CAJ1378764.1"/>
    </source>
</evidence>
<sequence length="816" mass="90345">MIFGDEVKSHWATFLVLFFAHGMKNLVNQVEIAFARSLVACEEPLADAYTGSQWCGNRLEVITAGYQISQRGQAQESFAMLLAITMVAILGSVFGRKAVLLVGLCGTTLSVALFILACALPSWARLLFVAGQGLQGLLPIDHISGLIILDISVSGGGVAAYQAKSILDTVGNLLWGPILGNVVQYLELVNYTTVWLIIFAVNASVLGLAAFVMSESMDTKKKKPEEEEEEKTGSAVSRVVNEVMSYRDVYNNPLSWRFLLMVCIEPCWLHILGMIPVQLMAYHSWSQSGVTMLILIQPLFLVFFPLVPALCLRVGYSTMMTVSLAYLYSVLIAANLSIALSDWVPVFFLGAFTLIGGFMPLKEYVDSRFSTPEEILRFKSVQWVIGYVLGMGIGPVYASLFDARSQTYLARSVPNILACSLMVIQLLHVRFVMYPFMQKTLHLMDEGEAKLNKLFQLVKKGDAPLDKEVWQAAGLEKALGKSLEEAQGPFLALDGFREFVKRESGGTNAEAKAFCEKLDSAWLGGAKSRAKAGDMWLALDDENQALTDRLKDAEKAEEEALTKAPPPKAEQSTPVDNSFFLQMERGKEETILRLTNENRKLLEQAKRMSEGYRQMEEALVQTRKEIKRVSQVKEPNPPRKPAGSPELDEEERIYRKLQDESMGDLIMQKLQEKQAEQKQKIQAALQASLSEEIGRIESWGSDVKGVLLAVDGLEAQLKHQLKEPKASKKAKASDAKANEGKTFNTDITVVSAEMLDKFDSMKGLLEVVEKESVPLAPSENRFLANVPNNESGGHWGQFLAREEQLSLEQTVQAAAP</sequence>
<gene>
    <name evidence="3" type="ORF">EVOR1521_LOCUS7203</name>
</gene>
<dbReference type="AlphaFoldDB" id="A0AA36MN24"/>
<evidence type="ECO:0000256" key="1">
    <source>
        <dbReference type="SAM" id="MobiDB-lite"/>
    </source>
</evidence>
<accession>A0AA36MN24</accession>
<protein>
    <submittedName>
        <fullName evidence="3">Uncharacterized protein</fullName>
    </submittedName>
</protein>
<proteinExistence type="predicted"/>
<evidence type="ECO:0000256" key="2">
    <source>
        <dbReference type="SAM" id="Phobius"/>
    </source>
</evidence>
<comment type="caution">
    <text evidence="3">The sequence shown here is derived from an EMBL/GenBank/DDBJ whole genome shotgun (WGS) entry which is preliminary data.</text>
</comment>
<dbReference type="EMBL" id="CAUJNA010000568">
    <property type="protein sequence ID" value="CAJ1378764.1"/>
    <property type="molecule type" value="Genomic_DNA"/>
</dbReference>
<feature type="transmembrane region" description="Helical" evidence="2">
    <location>
        <begin position="413"/>
        <end position="433"/>
    </location>
</feature>
<dbReference type="InterPro" id="IPR036259">
    <property type="entry name" value="MFS_trans_sf"/>
</dbReference>
<keyword evidence="2" id="KW-1133">Transmembrane helix</keyword>
<feature type="transmembrane region" description="Helical" evidence="2">
    <location>
        <begin position="381"/>
        <end position="401"/>
    </location>
</feature>
<feature type="transmembrane region" description="Helical" evidence="2">
    <location>
        <begin position="194"/>
        <end position="213"/>
    </location>
</feature>
<keyword evidence="2" id="KW-0812">Transmembrane</keyword>
<feature type="region of interest" description="Disordered" evidence="1">
    <location>
        <begin position="628"/>
        <end position="650"/>
    </location>
</feature>
<feature type="transmembrane region" description="Helical" evidence="2">
    <location>
        <begin position="289"/>
        <end position="312"/>
    </location>
</feature>
<keyword evidence="2" id="KW-0472">Membrane</keyword>
<keyword evidence="4" id="KW-1185">Reference proteome</keyword>
<feature type="transmembrane region" description="Helical" evidence="2">
    <location>
        <begin position="319"/>
        <end position="338"/>
    </location>
</feature>
<reference evidence="3" key="1">
    <citation type="submission" date="2023-08" db="EMBL/GenBank/DDBJ databases">
        <authorList>
            <person name="Chen Y."/>
            <person name="Shah S."/>
            <person name="Dougan E. K."/>
            <person name="Thang M."/>
            <person name="Chan C."/>
        </authorList>
    </citation>
    <scope>NUCLEOTIDE SEQUENCE</scope>
</reference>
<evidence type="ECO:0000313" key="4">
    <source>
        <dbReference type="Proteomes" id="UP001178507"/>
    </source>
</evidence>
<feature type="region of interest" description="Disordered" evidence="1">
    <location>
        <begin position="553"/>
        <end position="575"/>
    </location>
</feature>
<feature type="transmembrane region" description="Helical" evidence="2">
    <location>
        <begin position="100"/>
        <end position="123"/>
    </location>
</feature>
<feature type="transmembrane region" description="Helical" evidence="2">
    <location>
        <begin position="254"/>
        <end position="277"/>
    </location>
</feature>
<name>A0AA36MN24_9DINO</name>